<dbReference type="AlphaFoldDB" id="A0A151NZK4"/>
<comment type="caution">
    <text evidence="1">The sequence shown here is derived from an EMBL/GenBank/DDBJ whole genome shotgun (WGS) entry which is preliminary data.</text>
</comment>
<dbReference type="EMBL" id="AKHW03001467">
    <property type="protein sequence ID" value="KYO42326.1"/>
    <property type="molecule type" value="Genomic_DNA"/>
</dbReference>
<gene>
    <name evidence="1" type="ORF">Y1Q_0022187</name>
</gene>
<evidence type="ECO:0000313" key="1">
    <source>
        <dbReference type="EMBL" id="KYO42326.1"/>
    </source>
</evidence>
<protein>
    <submittedName>
        <fullName evidence="1">Uncharacterized protein</fullName>
    </submittedName>
</protein>
<reference evidence="1 2" key="1">
    <citation type="journal article" date="2012" name="Genome Biol.">
        <title>Sequencing three crocodilian genomes to illuminate the evolution of archosaurs and amniotes.</title>
        <authorList>
            <person name="St John J.A."/>
            <person name="Braun E.L."/>
            <person name="Isberg S.R."/>
            <person name="Miles L.G."/>
            <person name="Chong A.Y."/>
            <person name="Gongora J."/>
            <person name="Dalzell P."/>
            <person name="Moran C."/>
            <person name="Bed'hom B."/>
            <person name="Abzhanov A."/>
            <person name="Burgess S.C."/>
            <person name="Cooksey A.M."/>
            <person name="Castoe T.A."/>
            <person name="Crawford N.G."/>
            <person name="Densmore L.D."/>
            <person name="Drew J.C."/>
            <person name="Edwards S.V."/>
            <person name="Faircloth B.C."/>
            <person name="Fujita M.K."/>
            <person name="Greenwold M.J."/>
            <person name="Hoffmann F.G."/>
            <person name="Howard J.M."/>
            <person name="Iguchi T."/>
            <person name="Janes D.E."/>
            <person name="Khan S.Y."/>
            <person name="Kohno S."/>
            <person name="de Koning A.J."/>
            <person name="Lance S.L."/>
            <person name="McCarthy F.M."/>
            <person name="McCormack J.E."/>
            <person name="Merchant M.E."/>
            <person name="Peterson D.G."/>
            <person name="Pollock D.D."/>
            <person name="Pourmand N."/>
            <person name="Raney B.J."/>
            <person name="Roessler K.A."/>
            <person name="Sanford J.R."/>
            <person name="Sawyer R.H."/>
            <person name="Schmidt C.J."/>
            <person name="Triplett E.W."/>
            <person name="Tuberville T.D."/>
            <person name="Venegas-Anaya M."/>
            <person name="Howard J.T."/>
            <person name="Jarvis E.D."/>
            <person name="Guillette L.J.Jr."/>
            <person name="Glenn T.C."/>
            <person name="Green R.E."/>
            <person name="Ray D.A."/>
        </authorList>
    </citation>
    <scope>NUCLEOTIDE SEQUENCE [LARGE SCALE GENOMIC DNA]</scope>
    <source>
        <strain evidence="1">KSC_2009_1</strain>
    </source>
</reference>
<dbReference type="Proteomes" id="UP000050525">
    <property type="component" value="Unassembled WGS sequence"/>
</dbReference>
<accession>A0A151NZK4</accession>
<proteinExistence type="predicted"/>
<keyword evidence="2" id="KW-1185">Reference proteome</keyword>
<sequence>MTQTTFTDLLHQLQTHLEFQDTDIYQALPANTHLALVLTKLAIPASLQYVEHLFGVGEATAGVAVLEVCGIFQDILADMFLHISNP</sequence>
<name>A0A151NZK4_ALLMI</name>
<evidence type="ECO:0000313" key="2">
    <source>
        <dbReference type="Proteomes" id="UP000050525"/>
    </source>
</evidence>
<organism evidence="1 2">
    <name type="scientific">Alligator mississippiensis</name>
    <name type="common">American alligator</name>
    <dbReference type="NCBI Taxonomy" id="8496"/>
    <lineage>
        <taxon>Eukaryota</taxon>
        <taxon>Metazoa</taxon>
        <taxon>Chordata</taxon>
        <taxon>Craniata</taxon>
        <taxon>Vertebrata</taxon>
        <taxon>Euteleostomi</taxon>
        <taxon>Archelosauria</taxon>
        <taxon>Archosauria</taxon>
        <taxon>Crocodylia</taxon>
        <taxon>Alligatoridae</taxon>
        <taxon>Alligatorinae</taxon>
        <taxon>Alligator</taxon>
    </lineage>
</organism>